<feature type="compositionally biased region" description="Low complexity" evidence="1">
    <location>
        <begin position="24"/>
        <end position="45"/>
    </location>
</feature>
<accession>D2V3J4</accession>
<dbReference type="SMART" id="SM00173">
    <property type="entry name" value="RAS"/>
    <property type="match status" value="1"/>
</dbReference>
<dbReference type="VEuPathDB" id="AmoebaDB:NAEGRDRAFT_46403"/>
<feature type="region of interest" description="Disordered" evidence="1">
    <location>
        <begin position="242"/>
        <end position="326"/>
    </location>
</feature>
<dbReference type="AlphaFoldDB" id="D2V3J4"/>
<dbReference type="STRING" id="5762.D2V3J4"/>
<dbReference type="InterPro" id="IPR001806">
    <property type="entry name" value="Small_GTPase"/>
</dbReference>
<protein>
    <submittedName>
        <fullName evidence="2">Predicted protein</fullName>
    </submittedName>
</protein>
<dbReference type="RefSeq" id="XP_002681393.1">
    <property type="nucleotide sequence ID" value="XM_002681347.1"/>
</dbReference>
<dbReference type="Pfam" id="PF00071">
    <property type="entry name" value="Ras"/>
    <property type="match status" value="1"/>
</dbReference>
<dbReference type="Proteomes" id="UP000006671">
    <property type="component" value="Unassembled WGS sequence"/>
</dbReference>
<dbReference type="SUPFAM" id="SSF52540">
    <property type="entry name" value="P-loop containing nucleoside triphosphate hydrolases"/>
    <property type="match status" value="1"/>
</dbReference>
<gene>
    <name evidence="2" type="ORF">NAEGRDRAFT_46403</name>
</gene>
<proteinExistence type="predicted"/>
<feature type="compositionally biased region" description="Low complexity" evidence="1">
    <location>
        <begin position="294"/>
        <end position="313"/>
    </location>
</feature>
<evidence type="ECO:0000313" key="2">
    <source>
        <dbReference type="EMBL" id="EFC48649.1"/>
    </source>
</evidence>
<dbReference type="OMA" id="WPEDIMI"/>
<dbReference type="GeneID" id="8852369"/>
<name>D2V3J4_NAEGR</name>
<reference evidence="2 3" key="1">
    <citation type="journal article" date="2010" name="Cell">
        <title>The genome of Naegleria gruberi illuminates early eukaryotic versatility.</title>
        <authorList>
            <person name="Fritz-Laylin L.K."/>
            <person name="Prochnik S.E."/>
            <person name="Ginger M.L."/>
            <person name="Dacks J.B."/>
            <person name="Carpenter M.L."/>
            <person name="Field M.C."/>
            <person name="Kuo A."/>
            <person name="Paredez A."/>
            <person name="Chapman J."/>
            <person name="Pham J."/>
            <person name="Shu S."/>
            <person name="Neupane R."/>
            <person name="Cipriano M."/>
            <person name="Mancuso J."/>
            <person name="Tu H."/>
            <person name="Salamov A."/>
            <person name="Lindquist E."/>
            <person name="Shapiro H."/>
            <person name="Lucas S."/>
            <person name="Grigoriev I.V."/>
            <person name="Cande W.Z."/>
            <person name="Fulton C."/>
            <person name="Rokhsar D.S."/>
            <person name="Dawson S.C."/>
        </authorList>
    </citation>
    <scope>NUCLEOTIDE SEQUENCE [LARGE SCALE GENOMIC DNA]</scope>
    <source>
        <strain evidence="2 3">NEG-M</strain>
    </source>
</reference>
<dbReference type="PRINTS" id="PR00449">
    <property type="entry name" value="RASTRNSFRMNG"/>
</dbReference>
<dbReference type="EMBL" id="GG738850">
    <property type="protein sequence ID" value="EFC48649.1"/>
    <property type="molecule type" value="Genomic_DNA"/>
</dbReference>
<dbReference type="Gene3D" id="3.40.50.300">
    <property type="entry name" value="P-loop containing nucleotide triphosphate hydrolases"/>
    <property type="match status" value="1"/>
</dbReference>
<organism evidence="3">
    <name type="scientific">Naegleria gruberi</name>
    <name type="common">Amoeba</name>
    <dbReference type="NCBI Taxonomy" id="5762"/>
    <lineage>
        <taxon>Eukaryota</taxon>
        <taxon>Discoba</taxon>
        <taxon>Heterolobosea</taxon>
        <taxon>Tetramitia</taxon>
        <taxon>Eutetramitia</taxon>
        <taxon>Vahlkampfiidae</taxon>
        <taxon>Naegleria</taxon>
    </lineage>
</organism>
<dbReference type="GO" id="GO:0003924">
    <property type="term" value="F:GTPase activity"/>
    <property type="evidence" value="ECO:0007669"/>
    <property type="project" value="InterPro"/>
</dbReference>
<dbReference type="InterPro" id="IPR011333">
    <property type="entry name" value="SKP1/BTB/POZ_sf"/>
</dbReference>
<dbReference type="InterPro" id="IPR027417">
    <property type="entry name" value="P-loop_NTPase"/>
</dbReference>
<sequence>MGCGTFSKNLVEDRHTPIISNKKSSSTADIPPTTTTNNPSETSGSVDISNRRVSKQSSVRASKASTLAEQLSSQQQHQSHQEEEYSFADHQEEAYAFIPWPEDIMISLATKGSKFELREVSLLLPSDELNQKPLLKYVKDKRNNCQQNIIDCMYTIMSRVLNFGTNLPFPVNTENQFDLAVDFIANGCPIGKQQFTFFSHKEILLHRSAFFKGELSKDNGAVDSLKRTLSSAHDLRKSMVKAEFADRRNTAGDPSQLKRTSSHITSQGPRSSLPPMPLQKRPFNTTSSSNLLQGMGDLSKSGSSSSITSVEEGGNSEKEELFSSQGSLSTLLLTEDSRKKGQRKPNNQNLAVSISKQTKANLQPKSLQENFISLSQEKRTFLKDLDFMFVHSNMKKNHMDFSDMKLTIQVEEKKEEEEKEDESPKRSSSFRDTYEEDVQPLISQRKKRTSKLQDSVDKSQTKKIFIHNFILKSRTDITNPEIFNLYSTNVDVVKTFIHYLYTDTIHSDTYNVSKKKIIPLAALFKIDRLKYECLAHAIFNLSDENILRKFKKAQDAKETVLAQAIFYTMSHMYPKLVQKNYEEGTPEYNILFSIDEKLRHLYQRMSGQFLIRRRIFTESRLAEIIPRADVSKLSPSQKSPNHKINVQICGLHGSGLSTFVNQAKPLISELHSFEGVDNIELNISSMYISDRPFTANSLKSTDGVIFIFSIDSVDSYQTMRAKYDDFRFYSKVPAVIIGNKCDLILCNFETEDKIVDSDRIVKEVTEDMACPYLEMSSKNSSDVKRSLEECIREVLFYRHITSKIPSHFLNTIARDQQGLESSSNISEE</sequence>
<evidence type="ECO:0000313" key="3">
    <source>
        <dbReference type="Proteomes" id="UP000006671"/>
    </source>
</evidence>
<feature type="compositionally biased region" description="Polar residues" evidence="1">
    <location>
        <begin position="282"/>
        <end position="292"/>
    </location>
</feature>
<keyword evidence="3" id="KW-1185">Reference proteome</keyword>
<dbReference type="KEGG" id="ngr:NAEGRDRAFT_46403"/>
<feature type="compositionally biased region" description="Polar residues" evidence="1">
    <location>
        <begin position="257"/>
        <end position="270"/>
    </location>
</feature>
<dbReference type="InParanoid" id="D2V3J4"/>
<dbReference type="GO" id="GO:0005525">
    <property type="term" value="F:GTP binding"/>
    <property type="evidence" value="ECO:0007669"/>
    <property type="project" value="InterPro"/>
</dbReference>
<dbReference type="Gene3D" id="3.30.710.10">
    <property type="entry name" value="Potassium Channel Kv1.1, Chain A"/>
    <property type="match status" value="1"/>
</dbReference>
<feature type="region of interest" description="Disordered" evidence="1">
    <location>
        <begin position="1"/>
        <end position="62"/>
    </location>
</feature>
<dbReference type="OrthoDB" id="6136903at2759"/>
<feature type="region of interest" description="Disordered" evidence="1">
    <location>
        <begin position="412"/>
        <end position="434"/>
    </location>
</feature>
<evidence type="ECO:0000256" key="1">
    <source>
        <dbReference type="SAM" id="MobiDB-lite"/>
    </source>
</evidence>